<evidence type="ECO:0000313" key="1">
    <source>
        <dbReference type="EMBL" id="CEG39533.1"/>
    </source>
</evidence>
<dbReference type="Proteomes" id="UP000054928">
    <property type="component" value="Unassembled WGS sequence"/>
</dbReference>
<dbReference type="GeneID" id="36404830"/>
<accession>A0A0P1AEP1</accession>
<proteinExistence type="predicted"/>
<sequence length="211" mass="24234">MYDIVIEYAPQLNMEEAFTMMTKDSRWKEVAVQIKCELNFCLKAEIAPDFFHKLISLDLKQPDILKSDDFKLLVKYAVNFYFLHPNIVGNQPVLTILKKAAQTDTETLIKRLEQATNIEAITPSNRLVDLLKNILAKEDKLKWAWFRYASTLDCQPLNWNTATMLSTIYSEEELDSAVVEVSSEVKDSPEFKVFLVALEDDSNDALQKCAK</sequence>
<keyword evidence="2" id="KW-1185">Reference proteome</keyword>
<dbReference type="AlphaFoldDB" id="A0A0P1AEP1"/>
<organism evidence="1 2">
    <name type="scientific">Plasmopara halstedii</name>
    <name type="common">Downy mildew of sunflower</name>
    <dbReference type="NCBI Taxonomy" id="4781"/>
    <lineage>
        <taxon>Eukaryota</taxon>
        <taxon>Sar</taxon>
        <taxon>Stramenopiles</taxon>
        <taxon>Oomycota</taxon>
        <taxon>Peronosporomycetes</taxon>
        <taxon>Peronosporales</taxon>
        <taxon>Peronosporaceae</taxon>
        <taxon>Plasmopara</taxon>
    </lineage>
</organism>
<dbReference type="EMBL" id="CCYD01000428">
    <property type="protein sequence ID" value="CEG39533.1"/>
    <property type="molecule type" value="Genomic_DNA"/>
</dbReference>
<dbReference type="RefSeq" id="XP_024575902.1">
    <property type="nucleotide sequence ID" value="XM_024725090.1"/>
</dbReference>
<protein>
    <submittedName>
        <fullName evidence="1">Uncharacterized protein</fullName>
    </submittedName>
</protein>
<reference evidence="2" key="1">
    <citation type="submission" date="2014-09" db="EMBL/GenBank/DDBJ databases">
        <authorList>
            <person name="Sharma Rahul"/>
            <person name="Thines Marco"/>
        </authorList>
    </citation>
    <scope>NUCLEOTIDE SEQUENCE [LARGE SCALE GENOMIC DNA]</scope>
</reference>
<evidence type="ECO:0000313" key="2">
    <source>
        <dbReference type="Proteomes" id="UP000054928"/>
    </source>
</evidence>
<name>A0A0P1AEP1_PLAHL</name>